<feature type="non-terminal residue" evidence="1">
    <location>
        <position position="172"/>
    </location>
</feature>
<gene>
    <name evidence="1" type="ORF">F5050DRAFT_1556763</name>
</gene>
<evidence type="ECO:0000313" key="2">
    <source>
        <dbReference type="Proteomes" id="UP001163828"/>
    </source>
</evidence>
<sequence>MALKTYLDFGSNWHQWYIFADALFALKVPQSEMKVDPEVHGNIFLQSWKTYLNKKQSPISKQITDTAKKFNLQIEGIAFSRNIIQDMPIWYHKEGVQAIRIMNSTAASQCLKQKHKLHTVGEAADLAALDQIEDHTPTSSCGCHDCESIRKDYNCTHPYGCICQCIKLLKTL</sequence>
<proteinExistence type="predicted"/>
<accession>A0ABQ8QHL0</accession>
<evidence type="ECO:0000313" key="1">
    <source>
        <dbReference type="EMBL" id="KAJ3998001.1"/>
    </source>
</evidence>
<keyword evidence="2" id="KW-1185">Reference proteome</keyword>
<name>A0ABQ8QHL0_9AGAR</name>
<protein>
    <submittedName>
        <fullName evidence="1">Uncharacterized protein</fullName>
    </submittedName>
</protein>
<dbReference type="Proteomes" id="UP001163828">
    <property type="component" value="Unassembled WGS sequence"/>
</dbReference>
<reference evidence="1" key="1">
    <citation type="submission" date="2022-08" db="EMBL/GenBank/DDBJ databases">
        <authorList>
            <consortium name="DOE Joint Genome Institute"/>
            <person name="Min B."/>
            <person name="Riley R."/>
            <person name="Sierra-Patev S."/>
            <person name="Naranjo-Ortiz M."/>
            <person name="Looney B."/>
            <person name="Konkel Z."/>
            <person name="Slot J.C."/>
            <person name="Sakamoto Y."/>
            <person name="Steenwyk J.L."/>
            <person name="Rokas A."/>
            <person name="Carro J."/>
            <person name="Camarero S."/>
            <person name="Ferreira P."/>
            <person name="Molpeceres G."/>
            <person name="Ruiz-Duenas F.J."/>
            <person name="Serrano A."/>
            <person name="Henrissat B."/>
            <person name="Drula E."/>
            <person name="Hughes K.W."/>
            <person name="Mata J.L."/>
            <person name="Ishikawa N.K."/>
            <person name="Vargas-Isla R."/>
            <person name="Ushijima S."/>
            <person name="Smith C.A."/>
            <person name="Ahrendt S."/>
            <person name="Andreopoulos W."/>
            <person name="He G."/>
            <person name="Labutti K."/>
            <person name="Lipzen A."/>
            <person name="Ng V."/>
            <person name="Sandor L."/>
            <person name="Barry K."/>
            <person name="Martinez A.T."/>
            <person name="Xiao Y."/>
            <person name="Gibbons J.G."/>
            <person name="Terashima K."/>
            <person name="Hibbett D.S."/>
            <person name="Grigoriev I.V."/>
        </authorList>
    </citation>
    <scope>NUCLEOTIDE SEQUENCE</scope>
    <source>
        <strain evidence="1">TFB10827</strain>
    </source>
</reference>
<comment type="caution">
    <text evidence="1">The sequence shown here is derived from an EMBL/GenBank/DDBJ whole genome shotgun (WGS) entry which is preliminary data.</text>
</comment>
<dbReference type="EMBL" id="MU790569">
    <property type="protein sequence ID" value="KAJ3998001.1"/>
    <property type="molecule type" value="Genomic_DNA"/>
</dbReference>
<organism evidence="1 2">
    <name type="scientific">Lentinula boryana</name>
    <dbReference type="NCBI Taxonomy" id="40481"/>
    <lineage>
        <taxon>Eukaryota</taxon>
        <taxon>Fungi</taxon>
        <taxon>Dikarya</taxon>
        <taxon>Basidiomycota</taxon>
        <taxon>Agaricomycotina</taxon>
        <taxon>Agaricomycetes</taxon>
        <taxon>Agaricomycetidae</taxon>
        <taxon>Agaricales</taxon>
        <taxon>Marasmiineae</taxon>
        <taxon>Omphalotaceae</taxon>
        <taxon>Lentinula</taxon>
    </lineage>
</organism>